<dbReference type="AGR" id="Xenbase:XB-GENE-980699"/>
<dbReference type="Ensembl" id="ENSXETT00000071281">
    <property type="protein sequence ID" value="ENSXETP00000096314"/>
    <property type="gene ID" value="ENSXETG00000040590"/>
</dbReference>
<proteinExistence type="predicted"/>
<reference evidence="3" key="1">
    <citation type="journal article" date="2010" name="Science">
        <title>The genome of the Western clawed frog Xenopus tropicalis.</title>
        <authorList>
            <person name="Hellsten U."/>
            <person name="Harland R.M."/>
            <person name="Gilchrist M.J."/>
            <person name="Hendrix D."/>
            <person name="Jurka J."/>
            <person name="Kapitonov V."/>
            <person name="Ovcharenko I."/>
            <person name="Putnam N.H."/>
            <person name="Shu S."/>
            <person name="Taher L."/>
            <person name="Blitz I.L."/>
            <person name="Blumberg B."/>
            <person name="Dichmann D.S."/>
            <person name="Dubchak I."/>
            <person name="Amaya E."/>
            <person name="Detter J.C."/>
            <person name="Fletcher R."/>
            <person name="Gerhard D.S."/>
            <person name="Goodstein D."/>
            <person name="Graves T."/>
            <person name="Grigoriev I.V."/>
            <person name="Grimwood J."/>
            <person name="Kawashima T."/>
            <person name="Lindquist E."/>
            <person name="Lucas S.M."/>
            <person name="Mead P.E."/>
            <person name="Mitros T."/>
            <person name="Ogino H."/>
            <person name="Ohta Y."/>
            <person name="Poliakov A.V."/>
            <person name="Pollet N."/>
            <person name="Robert J."/>
            <person name="Salamov A."/>
            <person name="Sater A.K."/>
            <person name="Schmutz J."/>
            <person name="Terry A."/>
            <person name="Vize P.D."/>
            <person name="Warren W.C."/>
            <person name="Wells D."/>
            <person name="Wills A."/>
            <person name="Wilson R.K."/>
            <person name="Zimmerman L.B."/>
            <person name="Zorn A.M."/>
            <person name="Grainger R."/>
            <person name="Grammer T."/>
            <person name="Khokha M.K."/>
            <person name="Richardson P.M."/>
            <person name="Rokhsar D.S."/>
        </authorList>
    </citation>
    <scope>NUCLEOTIDE SEQUENCE [LARGE SCALE GENOMIC DNA]</scope>
    <source>
        <strain evidence="3">Nigerian</strain>
    </source>
</reference>
<dbReference type="OMA" id="DKDDYEC"/>
<dbReference type="CTD" id="253143"/>
<evidence type="ECO:0000313" key="5">
    <source>
        <dbReference type="RefSeq" id="XP_012825146.2"/>
    </source>
</evidence>
<name>A0A6I8ST83_XENTR</name>
<dbReference type="InterPro" id="IPR026320">
    <property type="entry name" value="PRR14"/>
</dbReference>
<evidence type="ECO:0000313" key="4">
    <source>
        <dbReference type="Proteomes" id="UP000008143"/>
    </source>
</evidence>
<reference evidence="5" key="3">
    <citation type="submission" date="2025-04" db="UniProtKB">
        <authorList>
            <consortium name="RefSeq"/>
        </authorList>
    </citation>
    <scope>IDENTIFICATION</scope>
    <source>
        <strain evidence="5">Nigerian</strain>
        <tissue evidence="5">Liver and blood</tissue>
    </source>
</reference>
<keyword evidence="1" id="KW-0597">Phosphoprotein</keyword>
<accession>A0A6I8ST83</accession>
<dbReference type="InterPro" id="IPR028149">
    <property type="entry name" value="Tantalus-like"/>
</dbReference>
<organism evidence="3">
    <name type="scientific">Xenopus tropicalis</name>
    <name type="common">Western clawed frog</name>
    <name type="synonym">Silurana tropicalis</name>
    <dbReference type="NCBI Taxonomy" id="8364"/>
    <lineage>
        <taxon>Eukaryota</taxon>
        <taxon>Metazoa</taxon>
        <taxon>Chordata</taxon>
        <taxon>Craniata</taxon>
        <taxon>Vertebrata</taxon>
        <taxon>Euteleostomi</taxon>
        <taxon>Amphibia</taxon>
        <taxon>Batrachia</taxon>
        <taxon>Anura</taxon>
        <taxon>Pipoidea</taxon>
        <taxon>Pipidae</taxon>
        <taxon>Xenopodinae</taxon>
        <taxon>Xenopus</taxon>
        <taxon>Silurana</taxon>
    </lineage>
</organism>
<evidence type="ECO:0000256" key="1">
    <source>
        <dbReference type="ARBA" id="ARBA00022553"/>
    </source>
</evidence>
<dbReference type="Xenbase" id="XB-GENE-980699">
    <property type="gene designation" value="prr14l"/>
</dbReference>
<dbReference type="Pfam" id="PF15386">
    <property type="entry name" value="Tantalus"/>
    <property type="match status" value="1"/>
</dbReference>
<feature type="domain" description="Tantalus-like" evidence="2">
    <location>
        <begin position="1329"/>
        <end position="1386"/>
    </location>
</feature>
<dbReference type="Bgee" id="ENSXETG00000040590">
    <property type="expression patterns" value="Expressed in egg cell and 12 other cell types or tissues"/>
</dbReference>
<sequence length="1462" mass="163949">MPGLRNAELCSLESPMTKAVSHLYPVLHIFSDLENGQDPRQKLYQLDLQLPTIALESGAKKENQTLGRNIKSTETGCSLGLVFETLNKDTNKIANSRAPVMLDRIEKVASAEVTQSSENVLLKELEDSSELPAEDDLQNITLNHNLTSLLHRIGVRDLSDPQSKLNENDLSMMSEQVINTNSIPCGKNKDLPPSERDHTLNCTIKSIGESPGIHLQFLNEEVVVVADSQKDIRVHVNESAQLLKSLDVSHRPCTGTQIPTKMCVKNDDNLNRDLNSDEVIKYTSRPNPKNQMSPQTNVSDKDDYECRMHCVQQKDLSVEFKETHLKSTLLRKVPCQTADSIKAFVKKHLPSTLTNKDHESAHVNALVPYKSLFLDYTNVPSKQCKISFQDLEVIQSGMKSIINRKIFKDAFELKACDALQNFVGNVSLNPKSCVRNADYGQALPMHPASRLHLNARPAISFDNLPNLPKGFNIPLKINFLDFLTTGERIYLAGSSKNVAFSLDKSRLELSKNKYALSIPEGSELNNTSMGRVVYKTRSDRHCMEQSNGSCIHEEVGGTRFSVPLSANITENNKAISNCSYFNLMPDCAILQCDSAIKNHIYNRVAVAGSQSRTNSVSKHCGFLVSENSDEMCKVLASVELTSGRRASENCTTLGTEYYLQENISPKVSVENEPSVLPTVQHATRKRKRSTIMNWIEGKGQYPCKRAIYKIHQNLQDSKTPLLQKQISKSKLKQTNLNHCSVSAGHTANSKIDIGTEYQSLISTTPQKTTNSITIQNVQSPQNLLLQHTRSSTVYDGQKQNEISQKLHTHLLKTSCNVGVSSAFSNRSCFAKSIFVEKGPKGNCNLSLAKANLTPHQSNNHAAATLKLFSTSVTEDNCKSLFYNHMKQMLLVSETKMGRKQSKLAPKGVVAPYRKPSVFHKITKDQVLLHQLSSLASRLVSPHKSDRELKSLSHMVDGIHIVDVQLQARKLLRAFSCVRMRLPSTSQESSNAVIFTAARDRLISQHMNVHPATPHTGFYHSNDYRFSLDPSHSSTFPVSFHMKIDSKHLPDYLRFTSPLSMSKRQASTTNLSQISEWTLSLFLSSHIPASENVQLLTQWSPHFKALLPCNTVSSLGIPTLKTGTGCSMHGLYTVLALSSPGCYRLWTRRRNLGSRLPTVQRLSVTQFAQGLKGIQPLQSQELFSCLPYSLGRILSTWSQHGPSNSLSNSANHSTNCCSWQKSLDVKYRNKELFLAAPLLFKTIPYLDIHSFKDNPAIAVLPKTSLHQKDLTPLDFSPPKALVSPPEQQESLPITCIQPNRKNQKQDLERKPQRVSQIRIRKTVPKPDPNLTPMGLPRAKRIKKKEFSLEDIYTNKNYKSPPPDRKLETIFEEPKERNGILECISQQKRKRVLEFRDCTIPRVKRPRVKVKIMVGYKRGRKAAIEGEQLDALLKQKLCELDRFIIEQEATESKTEAAGIFCFEH</sequence>
<dbReference type="RefSeq" id="XP_012825146.2">
    <property type="nucleotide sequence ID" value="XM_012969692.3"/>
</dbReference>
<dbReference type="OrthoDB" id="6163216at2759"/>
<evidence type="ECO:0000259" key="2">
    <source>
        <dbReference type="Pfam" id="PF15386"/>
    </source>
</evidence>
<dbReference type="KEGG" id="xtr:100498447"/>
<dbReference type="GeneTree" id="ENSGT00520000055626"/>
<dbReference type="PANTHER" id="PTHR14522:SF0">
    <property type="entry name" value="PROTEIN PRR14L"/>
    <property type="match status" value="1"/>
</dbReference>
<reference evidence="3" key="2">
    <citation type="submission" date="2020-05" db="UniProtKB">
        <authorList>
            <consortium name="Ensembl"/>
        </authorList>
    </citation>
    <scope>IDENTIFICATION</scope>
</reference>
<keyword evidence="4" id="KW-1185">Reference proteome</keyword>
<dbReference type="PANTHER" id="PTHR14522">
    <property type="entry name" value="EMO2-RELATED"/>
    <property type="match status" value="1"/>
</dbReference>
<evidence type="ECO:0000313" key="6">
    <source>
        <dbReference type="Xenbase" id="XB-GENE-980699"/>
    </source>
</evidence>
<evidence type="ECO:0000313" key="3">
    <source>
        <dbReference type="Ensembl" id="ENSXETP00000096314"/>
    </source>
</evidence>
<protein>
    <submittedName>
        <fullName evidence="3">Proline rich 14-like</fullName>
    </submittedName>
    <submittedName>
        <fullName evidence="5">Protein PRR14L</fullName>
    </submittedName>
</protein>
<dbReference type="Proteomes" id="UP000008143">
    <property type="component" value="Chromosome 1"/>
</dbReference>
<dbReference type="GeneID" id="100498447"/>
<gene>
    <name evidence="3 5 6" type="primary">prr14l</name>
</gene>